<dbReference type="AlphaFoldDB" id="A0A0F6IJW9"/>
<accession>A0A0F6IJW9</accession>
<name>A0A0F6IJW9_LEPIR</name>
<gene>
    <name evidence="1" type="ORF">LEP1GSC079_3630</name>
</gene>
<dbReference type="Proteomes" id="UP000012164">
    <property type="component" value="Unassembled WGS sequence"/>
</dbReference>
<evidence type="ECO:0000313" key="1">
    <source>
        <dbReference type="EMBL" id="EMJ38344.1"/>
    </source>
</evidence>
<organism evidence="1 2">
    <name type="scientific">Leptospira interrogans str. FPW1039</name>
    <dbReference type="NCBI Taxonomy" id="1193040"/>
    <lineage>
        <taxon>Bacteria</taxon>
        <taxon>Pseudomonadati</taxon>
        <taxon>Spirochaetota</taxon>
        <taxon>Spirochaetia</taxon>
        <taxon>Leptospirales</taxon>
        <taxon>Leptospiraceae</taxon>
        <taxon>Leptospira</taxon>
    </lineage>
</organism>
<proteinExistence type="predicted"/>
<evidence type="ECO:0000313" key="2">
    <source>
        <dbReference type="Proteomes" id="UP000012164"/>
    </source>
</evidence>
<sequence length="44" mass="4895">MPFHVNLIESNAKAIEAQGNSAKRFLKLSVSFLLVAQKTQHLTL</sequence>
<comment type="caution">
    <text evidence="1">The sequence shown here is derived from an EMBL/GenBank/DDBJ whole genome shotgun (WGS) entry which is preliminary data.</text>
</comment>
<dbReference type="EMBL" id="AKWR02000036">
    <property type="protein sequence ID" value="EMJ38344.1"/>
    <property type="molecule type" value="Genomic_DNA"/>
</dbReference>
<protein>
    <submittedName>
        <fullName evidence="1">Uncharacterized protein</fullName>
    </submittedName>
</protein>
<reference evidence="1 2" key="1">
    <citation type="submission" date="2013-01" db="EMBL/GenBank/DDBJ databases">
        <authorList>
            <person name="Harkins D.M."/>
            <person name="Durkin A.S."/>
            <person name="Brinkac L.M."/>
            <person name="Haft D.H."/>
            <person name="Selengut J.D."/>
            <person name="Sanka R."/>
            <person name="DePew J."/>
            <person name="Purushe J."/>
            <person name="Peacock S.J."/>
            <person name="Thaipadungpanit J."/>
            <person name="Wuthiekanun V.W."/>
            <person name="Day N.P."/>
            <person name="Vinetz J.M."/>
            <person name="Sutton G.G."/>
            <person name="Nierman W.C."/>
            <person name="Fouts D.E."/>
        </authorList>
    </citation>
    <scope>NUCLEOTIDE SEQUENCE [LARGE SCALE GENOMIC DNA]</scope>
    <source>
        <strain evidence="1 2">FPW1039</strain>
    </source>
</reference>